<evidence type="ECO:0000313" key="1">
    <source>
        <dbReference type="EMBL" id="KXU38265.1"/>
    </source>
</evidence>
<dbReference type="Gene3D" id="1.10.238.160">
    <property type="match status" value="1"/>
</dbReference>
<dbReference type="PANTHER" id="PTHR36154">
    <property type="entry name" value="DNA-BINDING TRANSCRIPTIONAL ACTIVATOR ALPA"/>
    <property type="match status" value="1"/>
</dbReference>
<sequence>MSNPEQIQEHPPVEHRILRFDEVQAKTGFKRAHLYNLMQKGELPRTVRLGVRAVGWNSVEVEQWVLERLARQV</sequence>
<dbReference type="PANTHER" id="PTHR36154:SF1">
    <property type="entry name" value="DNA-BINDING TRANSCRIPTIONAL ACTIVATOR ALPA"/>
    <property type="match status" value="1"/>
</dbReference>
<gene>
    <name evidence="1" type="ORF">AXE65_02040</name>
</gene>
<dbReference type="AlphaFoldDB" id="A0A139SUM2"/>
<accession>A0A139SUM2</accession>
<comment type="caution">
    <text evidence="1">The sequence shown here is derived from an EMBL/GenBank/DDBJ whole genome shotgun (WGS) entry which is preliminary data.</text>
</comment>
<dbReference type="InterPro" id="IPR052931">
    <property type="entry name" value="Prophage_regulatory_activator"/>
</dbReference>
<name>A0A139SUM2_9GAMM</name>
<proteinExistence type="predicted"/>
<dbReference type="RefSeq" id="WP_068389867.1">
    <property type="nucleotide sequence ID" value="NZ_LSZO01000145.1"/>
</dbReference>
<dbReference type="EMBL" id="LSZO01000145">
    <property type="protein sequence ID" value="KXU38265.1"/>
    <property type="molecule type" value="Genomic_DNA"/>
</dbReference>
<evidence type="ECO:0000313" key="2">
    <source>
        <dbReference type="Proteomes" id="UP000072660"/>
    </source>
</evidence>
<keyword evidence="2" id="KW-1185">Reference proteome</keyword>
<dbReference type="Proteomes" id="UP000072660">
    <property type="component" value="Unassembled WGS sequence"/>
</dbReference>
<organism evidence="1 2">
    <name type="scientific">Ventosimonas gracilis</name>
    <dbReference type="NCBI Taxonomy" id="1680762"/>
    <lineage>
        <taxon>Bacteria</taxon>
        <taxon>Pseudomonadati</taxon>
        <taxon>Pseudomonadota</taxon>
        <taxon>Gammaproteobacteria</taxon>
        <taxon>Pseudomonadales</taxon>
        <taxon>Ventosimonadaceae</taxon>
        <taxon>Ventosimonas</taxon>
    </lineage>
</organism>
<reference evidence="1 2" key="1">
    <citation type="submission" date="2016-02" db="EMBL/GenBank/DDBJ databases">
        <authorList>
            <person name="Wen L."/>
            <person name="He K."/>
            <person name="Yang H."/>
        </authorList>
    </citation>
    <scope>NUCLEOTIDE SEQUENCE [LARGE SCALE GENOMIC DNA]</scope>
    <source>
        <strain evidence="1 2">CV58</strain>
    </source>
</reference>
<dbReference type="Pfam" id="PF05930">
    <property type="entry name" value="Phage_AlpA"/>
    <property type="match status" value="1"/>
</dbReference>
<dbReference type="InterPro" id="IPR010260">
    <property type="entry name" value="AlpA"/>
</dbReference>
<protein>
    <submittedName>
        <fullName evidence="1">Transcriptional regulator</fullName>
    </submittedName>
</protein>